<feature type="transmembrane region" description="Helical" evidence="5">
    <location>
        <begin position="96"/>
        <end position="112"/>
    </location>
</feature>
<dbReference type="Proteomes" id="UP000215244">
    <property type="component" value="Chromosome"/>
</dbReference>
<keyword evidence="2 5" id="KW-0812">Transmembrane</keyword>
<name>A0A223VBA3_9FLAO</name>
<keyword evidence="3 5" id="KW-1133">Transmembrane helix</keyword>
<evidence type="ECO:0000256" key="1">
    <source>
        <dbReference type="ARBA" id="ARBA00004141"/>
    </source>
</evidence>
<feature type="transmembrane region" description="Helical" evidence="5">
    <location>
        <begin position="12"/>
        <end position="30"/>
    </location>
</feature>
<dbReference type="InterPro" id="IPR032808">
    <property type="entry name" value="DoxX"/>
</dbReference>
<evidence type="ECO:0000256" key="3">
    <source>
        <dbReference type="ARBA" id="ARBA00022989"/>
    </source>
</evidence>
<evidence type="ECO:0000313" key="7">
    <source>
        <dbReference type="Proteomes" id="UP000215244"/>
    </source>
</evidence>
<gene>
    <name evidence="6" type="ORF">CJ263_06780</name>
</gene>
<evidence type="ECO:0000256" key="5">
    <source>
        <dbReference type="SAM" id="Phobius"/>
    </source>
</evidence>
<keyword evidence="4 5" id="KW-0472">Membrane</keyword>
<proteinExistence type="predicted"/>
<protein>
    <recommendedName>
        <fullName evidence="8">DoxX family protein</fullName>
    </recommendedName>
</protein>
<reference evidence="6 7" key="1">
    <citation type="submission" date="2017-08" db="EMBL/GenBank/DDBJ databases">
        <title>The complete genome sequence of Maribacter sp. B1, isolated from deep-sea sediment.</title>
        <authorList>
            <person name="Wu Y.-H."/>
            <person name="Cheng H."/>
            <person name="Xu X.-W."/>
        </authorList>
    </citation>
    <scope>NUCLEOTIDE SEQUENCE [LARGE SCALE GENOMIC DNA]</scope>
    <source>
        <strain evidence="6 7">B1</strain>
    </source>
</reference>
<sequence>METQGLSKKRKIAGWVFAGLLTALLLFSAMGKFTMPEMAENFTNWGLGDWRTIIALGEIISAFLFLFPKTNVYGVFLLSAHMGGAIVTHMSHGEPFIVQSVILVLVWITAFIRNPELLPKFKS</sequence>
<evidence type="ECO:0000256" key="4">
    <source>
        <dbReference type="ARBA" id="ARBA00023136"/>
    </source>
</evidence>
<dbReference type="EMBL" id="CP022957">
    <property type="protein sequence ID" value="ASV32592.1"/>
    <property type="molecule type" value="Genomic_DNA"/>
</dbReference>
<dbReference type="OrthoDB" id="677659at2"/>
<evidence type="ECO:0008006" key="8">
    <source>
        <dbReference type="Google" id="ProtNLM"/>
    </source>
</evidence>
<dbReference type="AlphaFoldDB" id="A0A223VBA3"/>
<dbReference type="GO" id="GO:0016020">
    <property type="term" value="C:membrane"/>
    <property type="evidence" value="ECO:0007669"/>
    <property type="project" value="UniProtKB-SubCell"/>
</dbReference>
<dbReference type="Pfam" id="PF13564">
    <property type="entry name" value="DoxX_2"/>
    <property type="match status" value="1"/>
</dbReference>
<dbReference type="KEGG" id="marb:CJ263_06780"/>
<feature type="transmembrane region" description="Helical" evidence="5">
    <location>
        <begin position="50"/>
        <end position="67"/>
    </location>
</feature>
<accession>A0A223VBA3</accession>
<dbReference type="RefSeq" id="WP_094999143.1">
    <property type="nucleotide sequence ID" value="NZ_BMJL01000006.1"/>
</dbReference>
<organism evidence="6 7">
    <name type="scientific">Maribacter cobaltidurans</name>
    <dbReference type="NCBI Taxonomy" id="1178778"/>
    <lineage>
        <taxon>Bacteria</taxon>
        <taxon>Pseudomonadati</taxon>
        <taxon>Bacteroidota</taxon>
        <taxon>Flavobacteriia</taxon>
        <taxon>Flavobacteriales</taxon>
        <taxon>Flavobacteriaceae</taxon>
        <taxon>Maribacter</taxon>
    </lineage>
</organism>
<comment type="subcellular location">
    <subcellularLocation>
        <location evidence="1">Membrane</location>
        <topology evidence="1">Multi-pass membrane protein</topology>
    </subcellularLocation>
</comment>
<keyword evidence="7" id="KW-1185">Reference proteome</keyword>
<feature type="transmembrane region" description="Helical" evidence="5">
    <location>
        <begin position="72"/>
        <end position="90"/>
    </location>
</feature>
<evidence type="ECO:0000313" key="6">
    <source>
        <dbReference type="EMBL" id="ASV32592.1"/>
    </source>
</evidence>
<evidence type="ECO:0000256" key="2">
    <source>
        <dbReference type="ARBA" id="ARBA00022692"/>
    </source>
</evidence>